<dbReference type="EMBL" id="AAQH01000012">
    <property type="protein sequence ID" value="EAT11919.1"/>
    <property type="molecule type" value="Genomic_DNA"/>
</dbReference>
<evidence type="ECO:0000313" key="2">
    <source>
        <dbReference type="EMBL" id="EAT11919.1"/>
    </source>
</evidence>
<evidence type="ECO:0000313" key="3">
    <source>
        <dbReference type="Proteomes" id="UP000004263"/>
    </source>
</evidence>
<reference evidence="2 3" key="1">
    <citation type="submission" date="2006-03" db="EMBL/GenBank/DDBJ databases">
        <authorList>
            <person name="Pinhassi J."/>
            <person name="Pedros-Alio C."/>
            <person name="Ferriera S."/>
            <person name="Johnson J."/>
            <person name="Kravitz S."/>
            <person name="Halpern A."/>
            <person name="Remington K."/>
            <person name="Beeson K."/>
            <person name="Tran B."/>
            <person name="Rogers Y.-H."/>
            <person name="Friedman R."/>
            <person name="Venter J.C."/>
        </authorList>
    </citation>
    <scope>NUCLEOTIDE SEQUENCE [LARGE SCALE GENOMIC DNA]</scope>
    <source>
        <strain evidence="2 3">RED65</strain>
    </source>
</reference>
<name>Q1N0V5_9GAMM</name>
<sequence length="419" mass="46319">MAVTKKNIKQRIGAATAILLGQDAVAQDGELYNNWDVDLGYLRYEEPDKIEVDTYMAMINGDLSPTDSIKLGLVFDTLTGATPSGALPSNGGGGSTFTGVSGGQTSSGGGDTGLVEFDDTRLAFDATWTHEWHRLIRSNTSAYVSVEGDYTAVGGSLGIEKDTQDRAYTFTAAVGLATDKVGRSDETTPEPLSRTADAIFNGTGNKNTYDALLGITHVINKRTLAMLNYTYSTALGYHTDPYKIISVADINDNQLANGTLYESRPDERTRQILYTKLVHELPSTGNHFAISYRYHTDTWDLNSHTIESHYSKRLSNNHLIEPFWRIYHQQAANFYQRTIIYDPNTQSNLSEVELPEHVSSDSRLAELLSNTIGIKYRYKTSASGSIDLRAAYIYRDYSNTIVSDEGNYFVTLSFGKGFE</sequence>
<keyword evidence="3" id="KW-1185">Reference proteome</keyword>
<dbReference type="HOGENOM" id="CLU_656630_0_0_6"/>
<evidence type="ECO:0000256" key="1">
    <source>
        <dbReference type="SAM" id="MobiDB-lite"/>
    </source>
</evidence>
<dbReference type="Pfam" id="PF12094">
    <property type="entry name" value="DUF3570"/>
    <property type="match status" value="1"/>
</dbReference>
<dbReference type="STRING" id="207949.RED65_14197"/>
<dbReference type="RefSeq" id="WP_007017860.1">
    <property type="nucleotide sequence ID" value="NZ_CH724115.1"/>
</dbReference>
<accession>Q1N0V5</accession>
<dbReference type="InterPro" id="IPR021953">
    <property type="entry name" value="DUF3570"/>
</dbReference>
<protein>
    <recommendedName>
        <fullName evidence="4">DUF3570 domain-containing protein</fullName>
    </recommendedName>
</protein>
<comment type="caution">
    <text evidence="2">The sequence shown here is derived from an EMBL/GenBank/DDBJ whole genome shotgun (WGS) entry which is preliminary data.</text>
</comment>
<organism evidence="2 3">
    <name type="scientific">Bermanella marisrubri</name>
    <dbReference type="NCBI Taxonomy" id="207949"/>
    <lineage>
        <taxon>Bacteria</taxon>
        <taxon>Pseudomonadati</taxon>
        <taxon>Pseudomonadota</taxon>
        <taxon>Gammaproteobacteria</taxon>
        <taxon>Oceanospirillales</taxon>
        <taxon>Oceanospirillaceae</taxon>
        <taxon>Bermanella</taxon>
    </lineage>
</organism>
<gene>
    <name evidence="2" type="ORF">RED65_14197</name>
</gene>
<feature type="compositionally biased region" description="Gly residues" evidence="1">
    <location>
        <begin position="90"/>
        <end position="110"/>
    </location>
</feature>
<proteinExistence type="predicted"/>
<dbReference type="AlphaFoldDB" id="Q1N0V5"/>
<feature type="region of interest" description="Disordered" evidence="1">
    <location>
        <begin position="84"/>
        <end position="110"/>
    </location>
</feature>
<dbReference type="OrthoDB" id="5450709at2"/>
<dbReference type="Proteomes" id="UP000004263">
    <property type="component" value="Unassembled WGS sequence"/>
</dbReference>
<evidence type="ECO:0008006" key="4">
    <source>
        <dbReference type="Google" id="ProtNLM"/>
    </source>
</evidence>